<sequence>MTSNIKSGPSIRYMWWTVKQTSGECPCQKELVRSAYYVTCAFVKCEQFISWGFDF</sequence>
<evidence type="ECO:0000313" key="2">
    <source>
        <dbReference type="Proteomes" id="UP000694240"/>
    </source>
</evidence>
<name>A0A8T2EWU4_9BRAS</name>
<accession>A0A8T2EWU4</accession>
<proteinExistence type="predicted"/>
<organism evidence="1 2">
    <name type="scientific">Arabidopsis thaliana x Arabidopsis arenosa</name>
    <dbReference type="NCBI Taxonomy" id="1240361"/>
    <lineage>
        <taxon>Eukaryota</taxon>
        <taxon>Viridiplantae</taxon>
        <taxon>Streptophyta</taxon>
        <taxon>Embryophyta</taxon>
        <taxon>Tracheophyta</taxon>
        <taxon>Spermatophyta</taxon>
        <taxon>Magnoliopsida</taxon>
        <taxon>eudicotyledons</taxon>
        <taxon>Gunneridae</taxon>
        <taxon>Pentapetalae</taxon>
        <taxon>rosids</taxon>
        <taxon>malvids</taxon>
        <taxon>Brassicales</taxon>
        <taxon>Brassicaceae</taxon>
        <taxon>Camelineae</taxon>
        <taxon>Arabidopsis</taxon>
    </lineage>
</organism>
<keyword evidence="2" id="KW-1185">Reference proteome</keyword>
<dbReference type="AlphaFoldDB" id="A0A8T2EWU4"/>
<reference evidence="1 2" key="1">
    <citation type="submission" date="2020-12" db="EMBL/GenBank/DDBJ databases">
        <title>Concerted genomic and epigenomic changes stabilize Arabidopsis allopolyploids.</title>
        <authorList>
            <person name="Chen Z."/>
        </authorList>
    </citation>
    <scope>NUCLEOTIDE SEQUENCE [LARGE SCALE GENOMIC DNA]</scope>
    <source>
        <strain evidence="1">Allo738</strain>
        <tissue evidence="1">Leaf</tissue>
    </source>
</reference>
<dbReference type="Proteomes" id="UP000694240">
    <property type="component" value="Chromosome 3"/>
</dbReference>
<dbReference type="EMBL" id="JAEFBK010000003">
    <property type="protein sequence ID" value="KAG7627989.1"/>
    <property type="molecule type" value="Genomic_DNA"/>
</dbReference>
<evidence type="ECO:0000313" key="1">
    <source>
        <dbReference type="EMBL" id="KAG7627989.1"/>
    </source>
</evidence>
<protein>
    <submittedName>
        <fullName evidence="1">Uncharacterized protein</fullName>
    </submittedName>
</protein>
<comment type="caution">
    <text evidence="1">The sequence shown here is derived from an EMBL/GenBank/DDBJ whole genome shotgun (WGS) entry which is preliminary data.</text>
</comment>
<gene>
    <name evidence="1" type="ORF">ISN45_At03g042840</name>
</gene>